<accession>A0A6J5SNE2</accession>
<proteinExistence type="predicted"/>
<evidence type="ECO:0000313" key="1">
    <source>
        <dbReference type="EMBL" id="CAB4186032.1"/>
    </source>
</evidence>
<name>A0A6J5SNE2_9CAUD</name>
<dbReference type="EMBL" id="LR797453">
    <property type="protein sequence ID" value="CAB4216913.1"/>
    <property type="molecule type" value="Genomic_DNA"/>
</dbReference>
<protein>
    <submittedName>
        <fullName evidence="2">Uncharacterized protein</fullName>
    </submittedName>
</protein>
<sequence>MDYMLRTTTYAAMETALTAANLVTTTTDTQGNPQVVPVSGAYVDHVGPIPDKKDINGNVISPGDTRWHTNLRVTFNITAAQVALLPTFTPAPTIPYRVFA</sequence>
<gene>
    <name evidence="1" type="ORF">UFOVP1139_6</name>
    <name evidence="2" type="ORF">UFOVP1499_2</name>
    <name evidence="3" type="ORF">UFOVP1646_6</name>
</gene>
<organism evidence="2">
    <name type="scientific">uncultured Caudovirales phage</name>
    <dbReference type="NCBI Taxonomy" id="2100421"/>
    <lineage>
        <taxon>Viruses</taxon>
        <taxon>Duplodnaviria</taxon>
        <taxon>Heunggongvirae</taxon>
        <taxon>Uroviricota</taxon>
        <taxon>Caudoviricetes</taxon>
        <taxon>Peduoviridae</taxon>
        <taxon>Maltschvirus</taxon>
        <taxon>Maltschvirus maltsch</taxon>
    </lineage>
</organism>
<evidence type="ECO:0000313" key="2">
    <source>
        <dbReference type="EMBL" id="CAB4216913.1"/>
    </source>
</evidence>
<dbReference type="EMBL" id="LR797508">
    <property type="protein sequence ID" value="CAB4222215.1"/>
    <property type="molecule type" value="Genomic_DNA"/>
</dbReference>
<dbReference type="EMBL" id="LR797087">
    <property type="protein sequence ID" value="CAB4186032.1"/>
    <property type="molecule type" value="Genomic_DNA"/>
</dbReference>
<reference evidence="2" key="1">
    <citation type="submission" date="2020-05" db="EMBL/GenBank/DDBJ databases">
        <authorList>
            <person name="Chiriac C."/>
            <person name="Salcher M."/>
            <person name="Ghai R."/>
            <person name="Kavagutti S V."/>
        </authorList>
    </citation>
    <scope>NUCLEOTIDE SEQUENCE</scope>
</reference>
<evidence type="ECO:0000313" key="3">
    <source>
        <dbReference type="EMBL" id="CAB4222215.1"/>
    </source>
</evidence>